<evidence type="ECO:0000313" key="1">
    <source>
        <dbReference type="EMBL" id="NDU98682.1"/>
    </source>
</evidence>
<protein>
    <submittedName>
        <fullName evidence="1">FeoB-associated Cys-rich membrane protein</fullName>
    </submittedName>
</protein>
<evidence type="ECO:0000313" key="2">
    <source>
        <dbReference type="Proteomes" id="UP000474175"/>
    </source>
</evidence>
<dbReference type="Proteomes" id="UP000474175">
    <property type="component" value="Unassembled WGS sequence"/>
</dbReference>
<dbReference type="EMBL" id="JAAFZH010000019">
    <property type="protein sequence ID" value="NDU98682.1"/>
    <property type="molecule type" value="Genomic_DNA"/>
</dbReference>
<gene>
    <name evidence="1" type="ORF">GK108_27610</name>
</gene>
<organism evidence="1 2">
    <name type="scientific">Spirosoma terrae</name>
    <dbReference type="NCBI Taxonomy" id="1968276"/>
    <lineage>
        <taxon>Bacteria</taxon>
        <taxon>Pseudomonadati</taxon>
        <taxon>Bacteroidota</taxon>
        <taxon>Cytophagia</taxon>
        <taxon>Cytophagales</taxon>
        <taxon>Cytophagaceae</taxon>
        <taxon>Spirosoma</taxon>
    </lineage>
</organism>
<reference evidence="1 2" key="1">
    <citation type="submission" date="2020-02" db="EMBL/GenBank/DDBJ databases">
        <title>Draft genome sequence of two Spirosoma agri KCTC 52727 and Spirosoma terrae KCTC 52035.</title>
        <authorList>
            <person name="Rojas J."/>
            <person name="Ambika Manirajan B."/>
            <person name="Suarez C."/>
            <person name="Ratering S."/>
            <person name="Schnell S."/>
        </authorList>
    </citation>
    <scope>NUCLEOTIDE SEQUENCE [LARGE SCALE GENOMIC DNA]</scope>
    <source>
        <strain evidence="1 2">KCTC 52035</strain>
    </source>
</reference>
<proteinExistence type="predicted"/>
<comment type="caution">
    <text evidence="1">The sequence shown here is derived from an EMBL/GenBank/DDBJ whole genome shotgun (WGS) entry which is preliminary data.</text>
</comment>
<dbReference type="Pfam" id="PF12669">
    <property type="entry name" value="FeoB_associated"/>
    <property type="match status" value="1"/>
</dbReference>
<accession>A0A6L9LH40</accession>
<keyword evidence="2" id="KW-1185">Reference proteome</keyword>
<dbReference type="AlphaFoldDB" id="A0A6L9LH40"/>
<sequence length="50" mass="5578">MQELLIFLIFALAVAYMSYRAYTSFSTKKDGCGKGCGCATDPKSISNRYR</sequence>
<dbReference type="RefSeq" id="WP_163954813.1">
    <property type="nucleotide sequence ID" value="NZ_JAAFZH010000019.1"/>
</dbReference>
<name>A0A6L9LH40_9BACT</name>